<feature type="transmembrane region" description="Helical" evidence="1">
    <location>
        <begin position="317"/>
        <end position="338"/>
    </location>
</feature>
<sequence>MKPFEIPPELNLNAEQKEKLHSFLTRGESSDTPWYVHLVVILGSWFATMLLLLFLFIAKILETTESLKVIGALVSIGSIAIPMLDKRKKISESFTVSIGFLGQVLLFLGIAFSRSEILSFSASVLIVEIFLYLFSGTWIQKFVSVLLIFSSSVILLEENEMSFGIHIMLALSGFAIVLLFRYEVEILSLGKAIRPFYIPTIYGLTLAISGIPALSAVGGNYISTDWRISGTIGILVLAIYLWTCMNPILKDTPFIQGLTVGAICILLIPTLQAPGISFSVFLITVGFRQRLYLILMLGILSISCYLVDYYYSLKFTLLIKSYILLGSGALFLFAYLYLSKLYDRKELENER</sequence>
<dbReference type="OrthoDB" id="324383at2"/>
<keyword evidence="1" id="KW-1133">Transmembrane helix</keyword>
<feature type="transmembrane region" description="Helical" evidence="1">
    <location>
        <begin position="255"/>
        <end position="284"/>
    </location>
</feature>
<dbReference type="EMBL" id="RQEV01000003">
    <property type="protein sequence ID" value="TGK21003.1"/>
    <property type="molecule type" value="Genomic_DNA"/>
</dbReference>
<feature type="transmembrane region" description="Helical" evidence="1">
    <location>
        <begin position="163"/>
        <end position="184"/>
    </location>
</feature>
<name>A0A4R9GSL1_9LEPT</name>
<organism evidence="3 4">
    <name type="scientific">Leptospira fluminis</name>
    <dbReference type="NCBI Taxonomy" id="2484979"/>
    <lineage>
        <taxon>Bacteria</taxon>
        <taxon>Pseudomonadati</taxon>
        <taxon>Spirochaetota</taxon>
        <taxon>Spirochaetia</taxon>
        <taxon>Leptospirales</taxon>
        <taxon>Leptospiraceae</taxon>
        <taxon>Leptospira</taxon>
    </lineage>
</organism>
<comment type="caution">
    <text evidence="3">The sequence shown here is derived from an EMBL/GenBank/DDBJ whole genome shotgun (WGS) entry which is preliminary data.</text>
</comment>
<feature type="transmembrane region" description="Helical" evidence="1">
    <location>
        <begin position="67"/>
        <end position="84"/>
    </location>
</feature>
<feature type="domain" description="DUF4401" evidence="2">
    <location>
        <begin position="33"/>
        <end position="340"/>
    </location>
</feature>
<gene>
    <name evidence="3" type="ORF">EHO61_03860</name>
</gene>
<reference evidence="3" key="1">
    <citation type="journal article" date="2019" name="PLoS Negl. Trop. Dis.">
        <title>Revisiting the worldwide diversity of Leptospira species in the environment.</title>
        <authorList>
            <person name="Vincent A.T."/>
            <person name="Schiettekatte O."/>
            <person name="Bourhy P."/>
            <person name="Veyrier F.J."/>
            <person name="Picardeau M."/>
        </authorList>
    </citation>
    <scope>NUCLEOTIDE SEQUENCE [LARGE SCALE GENOMIC DNA]</scope>
    <source>
        <strain evidence="3">SCS5</strain>
    </source>
</reference>
<protein>
    <submittedName>
        <fullName evidence="3">DUF4401 domain-containing protein</fullName>
    </submittedName>
</protein>
<feature type="transmembrane region" description="Helical" evidence="1">
    <location>
        <begin position="228"/>
        <end position="249"/>
    </location>
</feature>
<keyword evidence="1" id="KW-0472">Membrane</keyword>
<feature type="transmembrane region" description="Helical" evidence="1">
    <location>
        <begin position="34"/>
        <end position="55"/>
    </location>
</feature>
<dbReference type="Proteomes" id="UP000297855">
    <property type="component" value="Unassembled WGS sequence"/>
</dbReference>
<feature type="transmembrane region" description="Helical" evidence="1">
    <location>
        <begin position="90"/>
        <end position="110"/>
    </location>
</feature>
<feature type="transmembrane region" description="Helical" evidence="1">
    <location>
        <begin position="291"/>
        <end position="311"/>
    </location>
</feature>
<dbReference type="InterPro" id="IPR025513">
    <property type="entry name" value="DUF4401"/>
</dbReference>
<dbReference type="Pfam" id="PF14351">
    <property type="entry name" value="DUF4401"/>
    <property type="match status" value="1"/>
</dbReference>
<feature type="transmembrane region" description="Helical" evidence="1">
    <location>
        <begin position="196"/>
        <end position="216"/>
    </location>
</feature>
<proteinExistence type="predicted"/>
<keyword evidence="1" id="KW-0812">Transmembrane</keyword>
<evidence type="ECO:0000259" key="2">
    <source>
        <dbReference type="Pfam" id="PF14351"/>
    </source>
</evidence>
<feature type="transmembrane region" description="Helical" evidence="1">
    <location>
        <begin position="117"/>
        <end position="133"/>
    </location>
</feature>
<accession>A0A4R9GSL1</accession>
<dbReference type="AlphaFoldDB" id="A0A4R9GSL1"/>
<evidence type="ECO:0000256" key="1">
    <source>
        <dbReference type="SAM" id="Phobius"/>
    </source>
</evidence>
<evidence type="ECO:0000313" key="3">
    <source>
        <dbReference type="EMBL" id="TGK21003.1"/>
    </source>
</evidence>
<dbReference type="RefSeq" id="WP_135812296.1">
    <property type="nucleotide sequence ID" value="NZ_RQEV01000003.1"/>
</dbReference>
<evidence type="ECO:0000313" key="4">
    <source>
        <dbReference type="Proteomes" id="UP000297855"/>
    </source>
</evidence>
<keyword evidence="4" id="KW-1185">Reference proteome</keyword>